<proteinExistence type="predicted"/>
<organism evidence="1 2">
    <name type="scientific">Boothiomyces macroporosus</name>
    <dbReference type="NCBI Taxonomy" id="261099"/>
    <lineage>
        <taxon>Eukaryota</taxon>
        <taxon>Fungi</taxon>
        <taxon>Fungi incertae sedis</taxon>
        <taxon>Chytridiomycota</taxon>
        <taxon>Chytridiomycota incertae sedis</taxon>
        <taxon>Chytridiomycetes</taxon>
        <taxon>Rhizophydiales</taxon>
        <taxon>Terramycetaceae</taxon>
        <taxon>Boothiomyces</taxon>
    </lineage>
</organism>
<protein>
    <submittedName>
        <fullName evidence="1">Uncharacterized protein</fullName>
    </submittedName>
</protein>
<dbReference type="EMBL" id="JADGKB010000112">
    <property type="protein sequence ID" value="KAJ3253352.1"/>
    <property type="molecule type" value="Genomic_DNA"/>
</dbReference>
<dbReference type="Gene3D" id="3.80.10.10">
    <property type="entry name" value="Ribonuclease Inhibitor"/>
    <property type="match status" value="1"/>
</dbReference>
<comment type="caution">
    <text evidence="1">The sequence shown here is derived from an EMBL/GenBank/DDBJ whole genome shotgun (WGS) entry which is preliminary data.</text>
</comment>
<reference evidence="1" key="1">
    <citation type="submission" date="2020-05" db="EMBL/GenBank/DDBJ databases">
        <title>Phylogenomic resolution of chytrid fungi.</title>
        <authorList>
            <person name="Stajich J.E."/>
            <person name="Amses K."/>
            <person name="Simmons R."/>
            <person name="Seto K."/>
            <person name="Myers J."/>
            <person name="Bonds A."/>
            <person name="Quandt C.A."/>
            <person name="Barry K."/>
            <person name="Liu P."/>
            <person name="Grigoriev I."/>
            <person name="Longcore J.E."/>
            <person name="James T.Y."/>
        </authorList>
    </citation>
    <scope>NUCLEOTIDE SEQUENCE</scope>
    <source>
        <strain evidence="1">PLAUS21</strain>
    </source>
</reference>
<name>A0AAD5UBQ9_9FUNG</name>
<evidence type="ECO:0000313" key="1">
    <source>
        <dbReference type="EMBL" id="KAJ3253352.1"/>
    </source>
</evidence>
<dbReference type="SUPFAM" id="SSF52047">
    <property type="entry name" value="RNI-like"/>
    <property type="match status" value="1"/>
</dbReference>
<dbReference type="InterPro" id="IPR032675">
    <property type="entry name" value="LRR_dom_sf"/>
</dbReference>
<accession>A0AAD5UBQ9</accession>
<evidence type="ECO:0000313" key="2">
    <source>
        <dbReference type="Proteomes" id="UP001210925"/>
    </source>
</evidence>
<sequence>MNGDLYASVIKENISCIKLKKLSPRRTNTTITGLATLLSVINPTTIEYLDLEESEFGSEGAKVLARYPPELTIKKLGVKRCDVGAEYLAAALPNSNLKYLDISLNNLTGKGVILLLNSLNTRLRHLNVTTNKSLDIDKATIRKQVQKHPFMTIII</sequence>
<keyword evidence="2" id="KW-1185">Reference proteome</keyword>
<gene>
    <name evidence="1" type="ORF">HK103_000731</name>
</gene>
<dbReference type="Proteomes" id="UP001210925">
    <property type="component" value="Unassembled WGS sequence"/>
</dbReference>
<dbReference type="AlphaFoldDB" id="A0AAD5UBQ9"/>
<dbReference type="InterPro" id="IPR001611">
    <property type="entry name" value="Leu-rich_rpt"/>
</dbReference>
<dbReference type="Pfam" id="PF13516">
    <property type="entry name" value="LRR_6"/>
    <property type="match status" value="2"/>
</dbReference>